<name>A0A9P4ITN1_9PEZI</name>
<organism evidence="3 4">
    <name type="scientific">Myriangium duriaei CBS 260.36</name>
    <dbReference type="NCBI Taxonomy" id="1168546"/>
    <lineage>
        <taxon>Eukaryota</taxon>
        <taxon>Fungi</taxon>
        <taxon>Dikarya</taxon>
        <taxon>Ascomycota</taxon>
        <taxon>Pezizomycotina</taxon>
        <taxon>Dothideomycetes</taxon>
        <taxon>Dothideomycetidae</taxon>
        <taxon>Myriangiales</taxon>
        <taxon>Myriangiaceae</taxon>
        <taxon>Myriangium</taxon>
    </lineage>
</organism>
<proteinExistence type="predicted"/>
<keyword evidence="2" id="KW-0812">Transmembrane</keyword>
<dbReference type="Proteomes" id="UP000799439">
    <property type="component" value="Unassembled WGS sequence"/>
</dbReference>
<gene>
    <name evidence="3" type="ORF">K461DRAFT_281015</name>
</gene>
<evidence type="ECO:0000256" key="2">
    <source>
        <dbReference type="SAM" id="Phobius"/>
    </source>
</evidence>
<dbReference type="EMBL" id="ML996090">
    <property type="protein sequence ID" value="KAF2149798.1"/>
    <property type="molecule type" value="Genomic_DNA"/>
</dbReference>
<evidence type="ECO:0000313" key="3">
    <source>
        <dbReference type="EMBL" id="KAF2149798.1"/>
    </source>
</evidence>
<sequence length="395" mass="44261">MTTHPENTPCTSPLFVSPAHARSKVVGLMLISMSIVLVSCMPLHTSISSAVAFTPHQNLRARSGMEQHFDERLSCVPADKTVQGALVFCCIFVHCFLQNLTKTLPFRFHIMATVQSFTAAPEKLTQPPDEPTGKTENPTEGLERPTEGSETGTPEPEVPENPKALDSVYIIDVVPRGNSLTGYQEVKASVQWYQRWLLEKAEIYVQDKINSKQIDSKDSLGQENFRAKVLTFFLENKSTWLAKTADMNSSHEIKCEKSTFHQELIKYALGGTLVPQGAQADMEKILQSLSESVQARGTHSEVRDANFFTMINVYTYDPALRRTRAEICTIGFSTTTAMREYLSNKSHVRKIEFKLNLNRSQYHFNEEIFRGVFGQSQAAGFQVGPPGSQHFEVSE</sequence>
<keyword evidence="2" id="KW-1133">Transmembrane helix</keyword>
<accession>A0A9P4ITN1</accession>
<dbReference type="AlphaFoldDB" id="A0A9P4ITN1"/>
<dbReference type="OrthoDB" id="5273779at2759"/>
<feature type="region of interest" description="Disordered" evidence="1">
    <location>
        <begin position="121"/>
        <end position="161"/>
    </location>
</feature>
<evidence type="ECO:0000313" key="4">
    <source>
        <dbReference type="Proteomes" id="UP000799439"/>
    </source>
</evidence>
<protein>
    <submittedName>
        <fullName evidence="3">Uncharacterized protein</fullName>
    </submittedName>
</protein>
<evidence type="ECO:0000256" key="1">
    <source>
        <dbReference type="SAM" id="MobiDB-lite"/>
    </source>
</evidence>
<comment type="caution">
    <text evidence="3">The sequence shown here is derived from an EMBL/GenBank/DDBJ whole genome shotgun (WGS) entry which is preliminary data.</text>
</comment>
<keyword evidence="4" id="KW-1185">Reference proteome</keyword>
<reference evidence="3" key="1">
    <citation type="journal article" date="2020" name="Stud. Mycol.">
        <title>101 Dothideomycetes genomes: a test case for predicting lifestyles and emergence of pathogens.</title>
        <authorList>
            <person name="Haridas S."/>
            <person name="Albert R."/>
            <person name="Binder M."/>
            <person name="Bloem J."/>
            <person name="Labutti K."/>
            <person name="Salamov A."/>
            <person name="Andreopoulos B."/>
            <person name="Baker S."/>
            <person name="Barry K."/>
            <person name="Bills G."/>
            <person name="Bluhm B."/>
            <person name="Cannon C."/>
            <person name="Castanera R."/>
            <person name="Culley D."/>
            <person name="Daum C."/>
            <person name="Ezra D."/>
            <person name="Gonzalez J."/>
            <person name="Henrissat B."/>
            <person name="Kuo A."/>
            <person name="Liang C."/>
            <person name="Lipzen A."/>
            <person name="Lutzoni F."/>
            <person name="Magnuson J."/>
            <person name="Mondo S."/>
            <person name="Nolan M."/>
            <person name="Ohm R."/>
            <person name="Pangilinan J."/>
            <person name="Park H.-J."/>
            <person name="Ramirez L."/>
            <person name="Alfaro M."/>
            <person name="Sun H."/>
            <person name="Tritt A."/>
            <person name="Yoshinaga Y."/>
            <person name="Zwiers L.-H."/>
            <person name="Turgeon B."/>
            <person name="Goodwin S."/>
            <person name="Spatafora J."/>
            <person name="Crous P."/>
            <person name="Grigoriev I."/>
        </authorList>
    </citation>
    <scope>NUCLEOTIDE SEQUENCE</scope>
    <source>
        <strain evidence="3">CBS 260.36</strain>
    </source>
</reference>
<feature type="transmembrane region" description="Helical" evidence="2">
    <location>
        <begin position="25"/>
        <end position="44"/>
    </location>
</feature>
<keyword evidence="2" id="KW-0472">Membrane</keyword>